<dbReference type="Proteomes" id="UP000623129">
    <property type="component" value="Unassembled WGS sequence"/>
</dbReference>
<evidence type="ECO:0000256" key="4">
    <source>
        <dbReference type="ARBA" id="ARBA00022723"/>
    </source>
</evidence>
<dbReference type="PANTHER" id="PTHR46986">
    <property type="entry name" value="ENDORIBONUCLEASE YBEY, CHLOROPLASTIC"/>
    <property type="match status" value="1"/>
</dbReference>
<dbReference type="SUPFAM" id="SSF56784">
    <property type="entry name" value="HAD-like"/>
    <property type="match status" value="1"/>
</dbReference>
<keyword evidence="9" id="KW-1185">Reference proteome</keyword>
<dbReference type="HAMAP" id="MF_00009">
    <property type="entry name" value="Endoribonucl_YbeY"/>
    <property type="match status" value="1"/>
</dbReference>
<comment type="cofactor">
    <cofactor evidence="1">
        <name>Zn(2+)</name>
        <dbReference type="ChEBI" id="CHEBI:29105"/>
    </cofactor>
</comment>
<keyword evidence="3" id="KW-0540">Nuclease</keyword>
<dbReference type="InterPro" id="IPR002036">
    <property type="entry name" value="YbeY"/>
</dbReference>
<organism evidence="8 9">
    <name type="scientific">Carex littledalei</name>
    <dbReference type="NCBI Taxonomy" id="544730"/>
    <lineage>
        <taxon>Eukaryota</taxon>
        <taxon>Viridiplantae</taxon>
        <taxon>Streptophyta</taxon>
        <taxon>Embryophyta</taxon>
        <taxon>Tracheophyta</taxon>
        <taxon>Spermatophyta</taxon>
        <taxon>Magnoliopsida</taxon>
        <taxon>Liliopsida</taxon>
        <taxon>Poales</taxon>
        <taxon>Cyperaceae</taxon>
        <taxon>Cyperoideae</taxon>
        <taxon>Cariceae</taxon>
        <taxon>Carex</taxon>
        <taxon>Carex subgen. Euthyceras</taxon>
    </lineage>
</organism>
<keyword evidence="5" id="KW-0255">Endonuclease</keyword>
<protein>
    <submittedName>
        <fullName evidence="8">Endoribonuclease YbeY</fullName>
    </submittedName>
</protein>
<evidence type="ECO:0000313" key="9">
    <source>
        <dbReference type="Proteomes" id="UP000623129"/>
    </source>
</evidence>
<evidence type="ECO:0000256" key="3">
    <source>
        <dbReference type="ARBA" id="ARBA00022722"/>
    </source>
</evidence>
<dbReference type="AlphaFoldDB" id="A0A833VC47"/>
<dbReference type="PROSITE" id="PS01306">
    <property type="entry name" value="UPF0054"/>
    <property type="match status" value="1"/>
</dbReference>
<dbReference type="InterPro" id="IPR023214">
    <property type="entry name" value="HAD_sf"/>
</dbReference>
<evidence type="ECO:0000256" key="1">
    <source>
        <dbReference type="ARBA" id="ARBA00001947"/>
    </source>
</evidence>
<dbReference type="Pfam" id="PF02130">
    <property type="entry name" value="YbeY"/>
    <property type="match status" value="1"/>
</dbReference>
<dbReference type="GO" id="GO:0046872">
    <property type="term" value="F:metal ion binding"/>
    <property type="evidence" value="ECO:0007669"/>
    <property type="project" value="UniProtKB-KW"/>
</dbReference>
<dbReference type="InterPro" id="IPR036412">
    <property type="entry name" value="HAD-like_sf"/>
</dbReference>
<evidence type="ECO:0000256" key="7">
    <source>
        <dbReference type="ARBA" id="ARBA00022833"/>
    </source>
</evidence>
<evidence type="ECO:0000256" key="2">
    <source>
        <dbReference type="ARBA" id="ARBA00010875"/>
    </source>
</evidence>
<dbReference type="GO" id="GO:0004519">
    <property type="term" value="F:endonuclease activity"/>
    <property type="evidence" value="ECO:0007669"/>
    <property type="project" value="UniProtKB-KW"/>
</dbReference>
<gene>
    <name evidence="8" type="ORF">FCM35_KLT01077</name>
</gene>
<keyword evidence="6" id="KW-0378">Hydrolase</keyword>
<comment type="similarity">
    <text evidence="2">Belongs to the endoribonuclease YbeY family.</text>
</comment>
<proteinExistence type="inferred from homology"/>
<dbReference type="PANTHER" id="PTHR46986:SF2">
    <property type="entry name" value="OS02G0227000 PROTEIN"/>
    <property type="match status" value="1"/>
</dbReference>
<dbReference type="Gene3D" id="3.40.50.1000">
    <property type="entry name" value="HAD superfamily/HAD-like"/>
    <property type="match status" value="1"/>
</dbReference>
<evidence type="ECO:0000313" key="8">
    <source>
        <dbReference type="EMBL" id="KAF3333386.1"/>
    </source>
</evidence>
<dbReference type="Pfam" id="PF08282">
    <property type="entry name" value="Hydrolase_3"/>
    <property type="match status" value="1"/>
</dbReference>
<dbReference type="GO" id="GO:0006364">
    <property type="term" value="P:rRNA processing"/>
    <property type="evidence" value="ECO:0007669"/>
    <property type="project" value="InterPro"/>
</dbReference>
<evidence type="ECO:0000256" key="6">
    <source>
        <dbReference type="ARBA" id="ARBA00022801"/>
    </source>
</evidence>
<dbReference type="OrthoDB" id="27226at2759"/>
<sequence length="510" mass="57765">MARLLIRSLLISPRTPLHFRPSPASSLQLTPCTLGLIPWSCSFAPRYPSCSLRGLSSLSPRASYSARHLALRRRLAPRRRRTRRLTPPQLDVFICIEENLPDDPQIQNIAETLRKDVPDAMKVAFAGLKERKYKTRDKSIKDVNKYDNVELSLLLCDDAFIRKLNKDWRDEDSVTDVLSMSQHIPGLNIPILLLGDIVISIDTAARQAEERGHTLLDEIRILMVHGLLHLLGFDHEISCEAEEEMVIEEEHVLSSLGWKEKGLIKSAYDLIQDEDNFSDHNQELKNGGTVKDCNPKLSHIWFDIDDKLLDDDCQVLRRSAEALREAISREVKLTVVTEKSRAAIARAMEMVNLGECISVSPGIFLHGAIVCGRQGHEIYRANLDQDLCEEAFSYSLEHEIPLVAFSDDQCLTLFEHSFVNSLHKRHYEPKAKILPSVQHLLENPSIQKLAFLRTTSNSSMLQTHLLEMTKGRAHIVETHPDMLEIVPLGVSKSNGIKILLDHLEIDSDEV</sequence>
<dbReference type="GO" id="GO:0004222">
    <property type="term" value="F:metalloendopeptidase activity"/>
    <property type="evidence" value="ECO:0007669"/>
    <property type="project" value="InterPro"/>
</dbReference>
<dbReference type="SUPFAM" id="SSF55486">
    <property type="entry name" value="Metalloproteases ('zincins'), catalytic domain"/>
    <property type="match status" value="1"/>
</dbReference>
<name>A0A833VC47_9POAL</name>
<comment type="caution">
    <text evidence="8">The sequence shown here is derived from an EMBL/GenBank/DDBJ whole genome shotgun (WGS) entry which is preliminary data.</text>
</comment>
<keyword evidence="4" id="KW-0479">Metal-binding</keyword>
<dbReference type="NCBIfam" id="TIGR00043">
    <property type="entry name" value="rRNA maturation RNase YbeY"/>
    <property type="match status" value="1"/>
</dbReference>
<reference evidence="8" key="1">
    <citation type="submission" date="2020-01" db="EMBL/GenBank/DDBJ databases">
        <title>Genome sequence of Kobresia littledalei, the first chromosome-level genome in the family Cyperaceae.</title>
        <authorList>
            <person name="Qu G."/>
        </authorList>
    </citation>
    <scope>NUCLEOTIDE SEQUENCE</scope>
    <source>
        <strain evidence="8">C.B.Clarke</strain>
        <tissue evidence="8">Leaf</tissue>
    </source>
</reference>
<dbReference type="EMBL" id="SWLB01000010">
    <property type="protein sequence ID" value="KAF3333386.1"/>
    <property type="molecule type" value="Genomic_DNA"/>
</dbReference>
<dbReference type="InterPro" id="IPR023091">
    <property type="entry name" value="MetalPrtase_cat_dom_sf_prd"/>
</dbReference>
<dbReference type="Gene3D" id="3.40.390.30">
    <property type="entry name" value="Metalloproteases ('zincins'), catalytic domain"/>
    <property type="match status" value="1"/>
</dbReference>
<dbReference type="Gene3D" id="3.30.1240.10">
    <property type="match status" value="1"/>
</dbReference>
<evidence type="ECO:0000256" key="5">
    <source>
        <dbReference type="ARBA" id="ARBA00022759"/>
    </source>
</evidence>
<keyword evidence="7" id="KW-0862">Zinc</keyword>
<accession>A0A833VC47</accession>
<dbReference type="InterPro" id="IPR020549">
    <property type="entry name" value="YbeY_CS"/>
</dbReference>